<dbReference type="AlphaFoldDB" id="A0AAW1S2L6"/>
<feature type="compositionally biased region" description="Low complexity" evidence="1">
    <location>
        <begin position="264"/>
        <end position="275"/>
    </location>
</feature>
<accession>A0AAW1S2L6</accession>
<dbReference type="EMBL" id="JALJOS010000004">
    <property type="protein sequence ID" value="KAK9840080.1"/>
    <property type="molecule type" value="Genomic_DNA"/>
</dbReference>
<dbReference type="PANTHER" id="PTHR31579:SF1">
    <property type="entry name" value="OS03G0796600 PROTEIN"/>
    <property type="match status" value="1"/>
</dbReference>
<name>A0AAW1S2L6_9CHLO</name>
<evidence type="ECO:0000256" key="1">
    <source>
        <dbReference type="SAM" id="MobiDB-lite"/>
    </source>
</evidence>
<organism evidence="2 3">
    <name type="scientific">Apatococcus lobatus</name>
    <dbReference type="NCBI Taxonomy" id="904363"/>
    <lineage>
        <taxon>Eukaryota</taxon>
        <taxon>Viridiplantae</taxon>
        <taxon>Chlorophyta</taxon>
        <taxon>core chlorophytes</taxon>
        <taxon>Trebouxiophyceae</taxon>
        <taxon>Chlorellales</taxon>
        <taxon>Chlorellaceae</taxon>
        <taxon>Apatococcus</taxon>
    </lineage>
</organism>
<protein>
    <submittedName>
        <fullName evidence="2">Uncharacterized protein</fullName>
    </submittedName>
</protein>
<sequence>MAAATLFQRHHHPWLEPEQPTPAFMIFDIEVEDTVTAERARLLAQEHRVGATISRIAALRSSHSSSFEMQLLSDVRRFKWACLEEEGACDNVVIATKLANIGYTVSLRTAIGGGQGTECFHHLHHETLRVVGDGDQHGTDFIIDTSFRDQFTISQPTLAYNRFMDNLPSEFVGPGSRLAPLVQLMCEEMATAFHTKGAMPPPWRQTKAMLSKWLPSKSRDMLLAANVPASPTSSEGASSFRDTASNLLDSSSPISTLAPWKSTSSPAASLPALSSRPQHTRQTLSRNSSDSVRLKSALSSDLAAMNSAKSRHQATSTRPAKPDPGQNLSQLPGMERIFTVKMQGWRS</sequence>
<gene>
    <name evidence="2" type="ORF">WJX74_003032</name>
</gene>
<dbReference type="Pfam" id="PF04720">
    <property type="entry name" value="PDDEXK_6"/>
    <property type="match status" value="1"/>
</dbReference>
<proteinExistence type="predicted"/>
<dbReference type="PANTHER" id="PTHR31579">
    <property type="entry name" value="OS03G0796600 PROTEIN"/>
    <property type="match status" value="1"/>
</dbReference>
<reference evidence="2 3" key="1">
    <citation type="journal article" date="2024" name="Nat. Commun.">
        <title>Phylogenomics reveals the evolutionary origins of lichenization in chlorophyte algae.</title>
        <authorList>
            <person name="Puginier C."/>
            <person name="Libourel C."/>
            <person name="Otte J."/>
            <person name="Skaloud P."/>
            <person name="Haon M."/>
            <person name="Grisel S."/>
            <person name="Petersen M."/>
            <person name="Berrin J.G."/>
            <person name="Delaux P.M."/>
            <person name="Dal Grande F."/>
            <person name="Keller J."/>
        </authorList>
    </citation>
    <scope>NUCLEOTIDE SEQUENCE [LARGE SCALE GENOMIC DNA]</scope>
    <source>
        <strain evidence="2 3">SAG 2145</strain>
    </source>
</reference>
<feature type="compositionally biased region" description="Polar residues" evidence="1">
    <location>
        <begin position="276"/>
        <end position="291"/>
    </location>
</feature>
<dbReference type="InterPro" id="IPR006502">
    <property type="entry name" value="PDDEXK-like"/>
</dbReference>
<keyword evidence="3" id="KW-1185">Reference proteome</keyword>
<evidence type="ECO:0000313" key="3">
    <source>
        <dbReference type="Proteomes" id="UP001438707"/>
    </source>
</evidence>
<dbReference type="Proteomes" id="UP001438707">
    <property type="component" value="Unassembled WGS sequence"/>
</dbReference>
<evidence type="ECO:0000313" key="2">
    <source>
        <dbReference type="EMBL" id="KAK9840080.1"/>
    </source>
</evidence>
<comment type="caution">
    <text evidence="2">The sequence shown here is derived from an EMBL/GenBank/DDBJ whole genome shotgun (WGS) entry which is preliminary data.</text>
</comment>
<feature type="region of interest" description="Disordered" evidence="1">
    <location>
        <begin position="257"/>
        <end position="335"/>
    </location>
</feature>